<evidence type="ECO:0000256" key="3">
    <source>
        <dbReference type="ARBA" id="ARBA00023004"/>
    </source>
</evidence>
<keyword evidence="6" id="KW-1185">Reference proteome</keyword>
<dbReference type="GO" id="GO:0046872">
    <property type="term" value="F:metal ion binding"/>
    <property type="evidence" value="ECO:0007669"/>
    <property type="project" value="UniProtKB-KW"/>
</dbReference>
<proteinExistence type="inferred from homology"/>
<comment type="caution">
    <text evidence="5">The sequence shown here is derived from an EMBL/GenBank/DDBJ whole genome shotgun (WGS) entry which is preliminary data.</text>
</comment>
<feature type="domain" description="Hemerythrin-like" evidence="4">
    <location>
        <begin position="11"/>
        <end position="127"/>
    </location>
</feature>
<gene>
    <name evidence="5" type="ORF">JK634_10210</name>
</gene>
<dbReference type="InterPro" id="IPR035938">
    <property type="entry name" value="Hemerythrin-like_sf"/>
</dbReference>
<protein>
    <submittedName>
        <fullName evidence="5">Hemerythrin family protein</fullName>
    </submittedName>
</protein>
<evidence type="ECO:0000256" key="1">
    <source>
        <dbReference type="ARBA" id="ARBA00010587"/>
    </source>
</evidence>
<dbReference type="NCBIfam" id="TIGR02481">
    <property type="entry name" value="hemeryth_dom"/>
    <property type="match status" value="1"/>
</dbReference>
<evidence type="ECO:0000313" key="5">
    <source>
        <dbReference type="EMBL" id="MBL4932179.1"/>
    </source>
</evidence>
<dbReference type="Pfam" id="PF01814">
    <property type="entry name" value="Hemerythrin"/>
    <property type="match status" value="1"/>
</dbReference>
<dbReference type="InterPro" id="IPR012827">
    <property type="entry name" value="Hemerythrin_metal-bd"/>
</dbReference>
<dbReference type="NCBIfam" id="NF033749">
    <property type="entry name" value="bact_hemeryth"/>
    <property type="match status" value="1"/>
</dbReference>
<dbReference type="AlphaFoldDB" id="A0A937FF30"/>
<dbReference type="RefSeq" id="WP_202767549.1">
    <property type="nucleotide sequence ID" value="NZ_JAESWA010000022.1"/>
</dbReference>
<keyword evidence="3" id="KW-0408">Iron</keyword>
<comment type="similarity">
    <text evidence="1">Belongs to the hemerythrin family.</text>
</comment>
<name>A0A937FF30_9CLOT</name>
<keyword evidence="2" id="KW-0479">Metal-binding</keyword>
<dbReference type="PANTHER" id="PTHR37164">
    <property type="entry name" value="BACTERIOHEMERYTHRIN"/>
    <property type="match status" value="1"/>
</dbReference>
<evidence type="ECO:0000313" key="6">
    <source>
        <dbReference type="Proteomes" id="UP000623681"/>
    </source>
</evidence>
<dbReference type="InterPro" id="IPR050669">
    <property type="entry name" value="Hemerythrin"/>
</dbReference>
<reference evidence="5" key="1">
    <citation type="submission" date="2021-01" db="EMBL/GenBank/DDBJ databases">
        <title>Genome public.</title>
        <authorList>
            <person name="Liu C."/>
            <person name="Sun Q."/>
        </authorList>
    </citation>
    <scope>NUCLEOTIDE SEQUENCE</scope>
    <source>
        <strain evidence="5">YIM B02565</strain>
    </source>
</reference>
<accession>A0A937FF30</accession>
<sequence>MILIWDDNFTTGIDSIDNHHKELFLLINKSLQAMKKGKQTMDIISSLDYLEKHVIEHFKEEEEIQKNNSYPNYTLQHIQHEQFKKELKDLKRTFATSGASTLFIINAQKSISSWWVNHISNMDKDFGRFLLEKTIIDEPIKIQN</sequence>
<dbReference type="EMBL" id="JAESWA010000022">
    <property type="protein sequence ID" value="MBL4932179.1"/>
    <property type="molecule type" value="Genomic_DNA"/>
</dbReference>
<evidence type="ECO:0000256" key="2">
    <source>
        <dbReference type="ARBA" id="ARBA00022723"/>
    </source>
</evidence>
<organism evidence="5 6">
    <name type="scientific">Clostridium paridis</name>
    <dbReference type="NCBI Taxonomy" id="2803863"/>
    <lineage>
        <taxon>Bacteria</taxon>
        <taxon>Bacillati</taxon>
        <taxon>Bacillota</taxon>
        <taxon>Clostridia</taxon>
        <taxon>Eubacteriales</taxon>
        <taxon>Clostridiaceae</taxon>
        <taxon>Clostridium</taxon>
    </lineage>
</organism>
<evidence type="ECO:0000259" key="4">
    <source>
        <dbReference type="Pfam" id="PF01814"/>
    </source>
</evidence>
<dbReference type="InterPro" id="IPR012312">
    <property type="entry name" value="Hemerythrin-like"/>
</dbReference>
<dbReference type="Gene3D" id="1.20.120.50">
    <property type="entry name" value="Hemerythrin-like"/>
    <property type="match status" value="1"/>
</dbReference>
<dbReference type="CDD" id="cd12107">
    <property type="entry name" value="Hemerythrin"/>
    <property type="match status" value="1"/>
</dbReference>
<dbReference type="PANTHER" id="PTHR37164:SF1">
    <property type="entry name" value="BACTERIOHEMERYTHRIN"/>
    <property type="match status" value="1"/>
</dbReference>
<dbReference type="Proteomes" id="UP000623681">
    <property type="component" value="Unassembled WGS sequence"/>
</dbReference>
<dbReference type="SUPFAM" id="SSF47188">
    <property type="entry name" value="Hemerythrin-like"/>
    <property type="match status" value="1"/>
</dbReference>